<dbReference type="NCBIfam" id="TIGR00585">
    <property type="entry name" value="mutl"/>
    <property type="match status" value="1"/>
</dbReference>
<dbReference type="SMART" id="SM00853">
    <property type="entry name" value="MutL_C"/>
    <property type="match status" value="1"/>
</dbReference>
<feature type="domain" description="MutL C-terminal dimerisation" evidence="6">
    <location>
        <begin position="454"/>
        <end position="597"/>
    </location>
</feature>
<dbReference type="AlphaFoldDB" id="A0A6N9Q8H4"/>
<evidence type="ECO:0000313" key="9">
    <source>
        <dbReference type="Proteomes" id="UP000448943"/>
    </source>
</evidence>
<dbReference type="GO" id="GO:0005524">
    <property type="term" value="F:ATP binding"/>
    <property type="evidence" value="ECO:0007669"/>
    <property type="project" value="InterPro"/>
</dbReference>
<dbReference type="Gene3D" id="3.30.1540.20">
    <property type="entry name" value="MutL, C-terminal domain, dimerisation subdomain"/>
    <property type="match status" value="1"/>
</dbReference>
<dbReference type="GO" id="GO:0030983">
    <property type="term" value="F:mismatched DNA binding"/>
    <property type="evidence" value="ECO:0007669"/>
    <property type="project" value="InterPro"/>
</dbReference>
<dbReference type="SUPFAM" id="SSF54211">
    <property type="entry name" value="Ribosomal protein S5 domain 2-like"/>
    <property type="match status" value="1"/>
</dbReference>
<dbReference type="RefSeq" id="WP_160647761.1">
    <property type="nucleotide sequence ID" value="NZ_SIJB01000047.1"/>
</dbReference>
<dbReference type="GO" id="GO:0140664">
    <property type="term" value="F:ATP-dependent DNA damage sensor activity"/>
    <property type="evidence" value="ECO:0007669"/>
    <property type="project" value="InterPro"/>
</dbReference>
<dbReference type="PROSITE" id="PS00058">
    <property type="entry name" value="DNA_MISMATCH_REPAIR_1"/>
    <property type="match status" value="1"/>
</dbReference>
<feature type="region of interest" description="Disordered" evidence="5">
    <location>
        <begin position="384"/>
        <end position="422"/>
    </location>
</feature>
<dbReference type="Pfam" id="PF08676">
    <property type="entry name" value="MutL_C"/>
    <property type="match status" value="1"/>
</dbReference>
<dbReference type="NCBIfam" id="NF000950">
    <property type="entry name" value="PRK00095.1-3"/>
    <property type="match status" value="1"/>
</dbReference>
<keyword evidence="8" id="KW-0378">Hydrolase</keyword>
<dbReference type="InterPro" id="IPR020667">
    <property type="entry name" value="DNA_mismatch_repair_MutL"/>
</dbReference>
<evidence type="ECO:0000256" key="4">
    <source>
        <dbReference type="HAMAP-Rule" id="MF_00149"/>
    </source>
</evidence>
<gene>
    <name evidence="4 8" type="primary">mutL</name>
    <name evidence="8" type="ORF">ERL59_18540</name>
</gene>
<feature type="domain" description="DNA mismatch repair protein S5" evidence="7">
    <location>
        <begin position="209"/>
        <end position="327"/>
    </location>
</feature>
<dbReference type="InterPro" id="IPR042121">
    <property type="entry name" value="MutL_C_regsub"/>
</dbReference>
<dbReference type="GO" id="GO:0004519">
    <property type="term" value="F:endonuclease activity"/>
    <property type="evidence" value="ECO:0007669"/>
    <property type="project" value="UniProtKB-KW"/>
</dbReference>
<dbReference type="PANTHER" id="PTHR10073">
    <property type="entry name" value="DNA MISMATCH REPAIR PROTEIN MLH, PMS, MUTL"/>
    <property type="match status" value="1"/>
</dbReference>
<evidence type="ECO:0000259" key="6">
    <source>
        <dbReference type="SMART" id="SM00853"/>
    </source>
</evidence>
<comment type="caution">
    <text evidence="8">The sequence shown here is derived from an EMBL/GenBank/DDBJ whole genome shotgun (WGS) entry which is preliminary data.</text>
</comment>
<keyword evidence="3 4" id="KW-0234">DNA repair</keyword>
<comment type="function">
    <text evidence="4">This protein is involved in the repair of mismatches in DNA. It is required for dam-dependent methyl-directed DNA mismatch repair. May act as a 'molecular matchmaker', a protein that promotes the formation of a stable complex between two or more DNA-binding proteins in an ATP-dependent manner without itself being part of a final effector complex.</text>
</comment>
<dbReference type="HAMAP" id="MF_00149">
    <property type="entry name" value="DNA_mis_repair"/>
    <property type="match status" value="1"/>
</dbReference>
<evidence type="ECO:0000256" key="1">
    <source>
        <dbReference type="ARBA" id="ARBA00006082"/>
    </source>
</evidence>
<dbReference type="InterPro" id="IPR014721">
    <property type="entry name" value="Ribsml_uS5_D2-typ_fold_subgr"/>
</dbReference>
<dbReference type="GO" id="GO:0032300">
    <property type="term" value="C:mismatch repair complex"/>
    <property type="evidence" value="ECO:0007669"/>
    <property type="project" value="InterPro"/>
</dbReference>
<dbReference type="InterPro" id="IPR038973">
    <property type="entry name" value="MutL/Mlh/Pms-like"/>
</dbReference>
<dbReference type="Gene3D" id="3.30.565.10">
    <property type="entry name" value="Histidine kinase-like ATPase, C-terminal domain"/>
    <property type="match status" value="1"/>
</dbReference>
<dbReference type="Gene3D" id="3.30.230.10">
    <property type="match status" value="1"/>
</dbReference>
<dbReference type="Gene3D" id="3.30.1370.100">
    <property type="entry name" value="MutL, C-terminal domain, regulatory subdomain"/>
    <property type="match status" value="1"/>
</dbReference>
<feature type="compositionally biased region" description="Basic and acidic residues" evidence="5">
    <location>
        <begin position="404"/>
        <end position="416"/>
    </location>
</feature>
<name>A0A6N9Q8H4_9BACL</name>
<dbReference type="InterPro" id="IPR020568">
    <property type="entry name" value="Ribosomal_Su5_D2-typ_SF"/>
</dbReference>
<keyword evidence="9" id="KW-1185">Reference proteome</keyword>
<protein>
    <recommendedName>
        <fullName evidence="4">DNA mismatch repair protein MutL</fullName>
    </recommendedName>
</protein>
<dbReference type="InterPro" id="IPR002099">
    <property type="entry name" value="MutL/Mlh/PMS"/>
</dbReference>
<dbReference type="Pfam" id="PF01119">
    <property type="entry name" value="DNA_mis_repair"/>
    <property type="match status" value="1"/>
</dbReference>
<evidence type="ECO:0000313" key="8">
    <source>
        <dbReference type="EMBL" id="NBI30953.1"/>
    </source>
</evidence>
<dbReference type="InterPro" id="IPR014790">
    <property type="entry name" value="MutL_C"/>
</dbReference>
<comment type="similarity">
    <text evidence="1 4">Belongs to the DNA mismatch repair MutL/HexB family.</text>
</comment>
<dbReference type="InterPro" id="IPR036890">
    <property type="entry name" value="HATPase_C_sf"/>
</dbReference>
<dbReference type="SMART" id="SM01340">
    <property type="entry name" value="DNA_mis_repair"/>
    <property type="match status" value="1"/>
</dbReference>
<reference evidence="8 9" key="1">
    <citation type="submission" date="2019-01" db="EMBL/GenBank/DDBJ databases">
        <title>Chengkuizengella sp. nov., isolated from deep-sea sediment of East Pacific Ocean.</title>
        <authorList>
            <person name="Yang J."/>
            <person name="Lai Q."/>
            <person name="Shao Z."/>
        </authorList>
    </citation>
    <scope>NUCLEOTIDE SEQUENCE [LARGE SCALE GENOMIC DNA]</scope>
    <source>
        <strain evidence="8 9">YPA3-1-1</strain>
    </source>
</reference>
<dbReference type="InterPro" id="IPR014762">
    <property type="entry name" value="DNA_mismatch_repair_CS"/>
</dbReference>
<dbReference type="PANTHER" id="PTHR10073:SF12">
    <property type="entry name" value="DNA MISMATCH REPAIR PROTEIN MLH1"/>
    <property type="match status" value="1"/>
</dbReference>
<dbReference type="CDD" id="cd16926">
    <property type="entry name" value="HATPase_MutL-MLH-PMS-like"/>
    <property type="match status" value="1"/>
</dbReference>
<dbReference type="GO" id="GO:0016887">
    <property type="term" value="F:ATP hydrolysis activity"/>
    <property type="evidence" value="ECO:0007669"/>
    <property type="project" value="InterPro"/>
</dbReference>
<accession>A0A6N9Q8H4</accession>
<sequence length="641" mass="72680">MGKIHILEEQIANQIAAGEVVERPSSVVKELVENSIDAGSSKIDISIEEGGLQSIRVIDNGSGIDKEDCELAFLPHATSKILTSKDLFQIHSLGFRGEALPSIAAVSKMSCITSTQNTGLGYQIVNEGGILKTIGEVRASKGTDITVKELFYNTPARLKYVKTIQTELSHISDYIYRLALAYPKIRFTLTHNGKMLLQTLGNGDLLQVIAAIYGRTIAKSMVQVDCSNLDYSLRGYIAKPEMTRSNRSAISLIVNGRYIRNPFLNKAILNAYHTLLPIHRFPICVLHIQMNPTLLDVNVHPAKLEVRFSKEKELMMFVEQELRKLLQQQILIPAAKEPKKEKTVVIQEKLNLYSNQQANDNSTMKESKVINTKESLLIDSDCNEQKSKDHDLHNQYSRSNNQYDRSKYNTNDDKGYTRTNNKTSREAVNQFISTQNQSIEEVTDGLPEFPKLHPIGQMHGTYVIAQNETGLYLIDQHAAHERINYEYYYQKFGNPEPVSQELLLPITIEFTPTEVEILKDRLHYFEQVGVQLEFFGGNSFRVSSYPYWFPKGEEKEIITEMAEWLLSEKKSIDIAKLREKSSILCSCKASIKANQYLSSAEIEALLDKLIGCKNPYTCPHGRPIVISFSTYELEKMFKRVM</sequence>
<feature type="compositionally biased region" description="Polar residues" evidence="5">
    <location>
        <begin position="394"/>
        <end position="403"/>
    </location>
</feature>
<organism evidence="8 9">
    <name type="scientific">Chengkuizengella marina</name>
    <dbReference type="NCBI Taxonomy" id="2507566"/>
    <lineage>
        <taxon>Bacteria</taxon>
        <taxon>Bacillati</taxon>
        <taxon>Bacillota</taxon>
        <taxon>Bacilli</taxon>
        <taxon>Bacillales</taxon>
        <taxon>Paenibacillaceae</taxon>
        <taxon>Chengkuizengella</taxon>
    </lineage>
</organism>
<dbReference type="SUPFAM" id="SSF55874">
    <property type="entry name" value="ATPase domain of HSP90 chaperone/DNA topoisomerase II/histidine kinase"/>
    <property type="match status" value="1"/>
</dbReference>
<dbReference type="SUPFAM" id="SSF118116">
    <property type="entry name" value="DNA mismatch repair protein MutL"/>
    <property type="match status" value="1"/>
</dbReference>
<dbReference type="CDD" id="cd00782">
    <property type="entry name" value="MutL_Trans"/>
    <property type="match status" value="1"/>
</dbReference>
<keyword evidence="8" id="KW-0540">Nuclease</keyword>
<dbReference type="InterPro" id="IPR003594">
    <property type="entry name" value="HATPase_dom"/>
</dbReference>
<dbReference type="InterPro" id="IPR037198">
    <property type="entry name" value="MutL_C_sf"/>
</dbReference>
<dbReference type="InterPro" id="IPR013507">
    <property type="entry name" value="DNA_mismatch_S5_2-like"/>
</dbReference>
<evidence type="ECO:0000256" key="5">
    <source>
        <dbReference type="SAM" id="MobiDB-lite"/>
    </source>
</evidence>
<dbReference type="InterPro" id="IPR042120">
    <property type="entry name" value="MutL_C_dimsub"/>
</dbReference>
<evidence type="ECO:0000256" key="3">
    <source>
        <dbReference type="ARBA" id="ARBA00023204"/>
    </source>
</evidence>
<evidence type="ECO:0000256" key="2">
    <source>
        <dbReference type="ARBA" id="ARBA00022763"/>
    </source>
</evidence>
<dbReference type="OrthoDB" id="9763467at2"/>
<keyword evidence="8" id="KW-0255">Endonuclease</keyword>
<keyword evidence="2 4" id="KW-0227">DNA damage</keyword>
<dbReference type="Proteomes" id="UP000448943">
    <property type="component" value="Unassembled WGS sequence"/>
</dbReference>
<dbReference type="Pfam" id="PF02518">
    <property type="entry name" value="HATPase_c"/>
    <property type="match status" value="1"/>
</dbReference>
<dbReference type="FunFam" id="3.30.565.10:FF:000003">
    <property type="entry name" value="DNA mismatch repair endonuclease MutL"/>
    <property type="match status" value="1"/>
</dbReference>
<dbReference type="GO" id="GO:0006298">
    <property type="term" value="P:mismatch repair"/>
    <property type="evidence" value="ECO:0007669"/>
    <property type="project" value="UniProtKB-UniRule"/>
</dbReference>
<feature type="compositionally biased region" description="Basic and acidic residues" evidence="5">
    <location>
        <begin position="384"/>
        <end position="393"/>
    </location>
</feature>
<proteinExistence type="inferred from homology"/>
<evidence type="ECO:0000259" key="7">
    <source>
        <dbReference type="SMART" id="SM01340"/>
    </source>
</evidence>
<dbReference type="EMBL" id="SIJB01000047">
    <property type="protein sequence ID" value="NBI30953.1"/>
    <property type="molecule type" value="Genomic_DNA"/>
</dbReference>